<protein>
    <submittedName>
        <fullName evidence="3">Chromate resistance protein</fullName>
    </submittedName>
</protein>
<dbReference type="EMBL" id="AP012547">
    <property type="protein sequence ID" value="BAO29829.1"/>
    <property type="molecule type" value="Genomic_DNA"/>
</dbReference>
<dbReference type="OrthoDB" id="6605953at2"/>
<dbReference type="InterPro" id="IPR046858">
    <property type="entry name" value="ChrB_N"/>
</dbReference>
<dbReference type="RefSeq" id="WP_041099013.1">
    <property type="nucleotide sequence ID" value="NZ_AP012547.1"/>
</dbReference>
<dbReference type="KEGG" id="shd:SUTH_02038"/>
<feature type="domain" description="ChrB N-terminal" evidence="2">
    <location>
        <begin position="18"/>
        <end position="95"/>
    </location>
</feature>
<gene>
    <name evidence="3" type="ORF">SUTH_02038</name>
</gene>
<evidence type="ECO:0000313" key="4">
    <source>
        <dbReference type="Proteomes" id="UP000031637"/>
    </source>
</evidence>
<evidence type="ECO:0000259" key="1">
    <source>
        <dbReference type="Pfam" id="PF09828"/>
    </source>
</evidence>
<dbReference type="Pfam" id="PF09828">
    <property type="entry name" value="ChrB_C"/>
    <property type="match status" value="1"/>
</dbReference>
<evidence type="ECO:0000313" key="3">
    <source>
        <dbReference type="EMBL" id="BAO29829.1"/>
    </source>
</evidence>
<keyword evidence="4" id="KW-1185">Reference proteome</keyword>
<proteinExistence type="predicted"/>
<feature type="domain" description="ChrB C-terminal" evidence="1">
    <location>
        <begin position="167"/>
        <end position="295"/>
    </location>
</feature>
<organism evidence="3 4">
    <name type="scientific">Sulfuritalea hydrogenivorans sk43H</name>
    <dbReference type="NCBI Taxonomy" id="1223802"/>
    <lineage>
        <taxon>Bacteria</taxon>
        <taxon>Pseudomonadati</taxon>
        <taxon>Pseudomonadota</taxon>
        <taxon>Betaproteobacteria</taxon>
        <taxon>Nitrosomonadales</taxon>
        <taxon>Sterolibacteriaceae</taxon>
        <taxon>Sulfuritalea</taxon>
    </lineage>
</organism>
<dbReference type="HOGENOM" id="CLU_079058_0_0_4"/>
<dbReference type="AlphaFoldDB" id="W0SF09"/>
<dbReference type="InterPro" id="IPR018634">
    <property type="entry name" value="ChrB_C"/>
</dbReference>
<name>W0SF09_9PROT</name>
<dbReference type="STRING" id="1223802.SUTH_02038"/>
<sequence length="303" mass="32915">MDFLALFVSLPTRQSAGRMRVWRALRALGCATLRDGVYLLPESPEHAAALAQIADDVRATEGTVDLYRLGGRDERQQAEIVALFDRAPDYARLLAAIAAADAGDAKALRGLRRELTALVAIDYFPGEARRQAEAALAELEAAADGEPSAASGRIRRLASADFQGRTWATRKNLWVDRMGSAWLIRRFIDRKAKFLWLDSPKKCPKSALGFDFDGAAFTHMDGRVTFEVLAASFGLDGDPALTRIAAIVHCLDVGGVAVAEAAGVEAVLAGARAAAPDDDKLLTEANRLFDNLYKNFQQERPDE</sequence>
<reference evidence="3 4" key="1">
    <citation type="journal article" date="2014" name="Syst. Appl. Microbiol.">
        <title>Complete genomes of freshwater sulfur oxidizers Sulfuricella denitrificans skB26 and Sulfuritalea hydrogenivorans sk43H: genetic insights into the sulfur oxidation pathway of betaproteobacteria.</title>
        <authorList>
            <person name="Watanabe T."/>
            <person name="Kojima H."/>
            <person name="Fukui M."/>
        </authorList>
    </citation>
    <scope>NUCLEOTIDE SEQUENCE [LARGE SCALE GENOMIC DNA]</scope>
    <source>
        <strain evidence="3">DSM22779</strain>
    </source>
</reference>
<evidence type="ECO:0000259" key="2">
    <source>
        <dbReference type="Pfam" id="PF20229"/>
    </source>
</evidence>
<dbReference type="Pfam" id="PF20229">
    <property type="entry name" value="ChrB_N"/>
    <property type="match status" value="1"/>
</dbReference>
<accession>W0SF09</accession>
<dbReference type="Proteomes" id="UP000031637">
    <property type="component" value="Chromosome"/>
</dbReference>